<dbReference type="EMBL" id="BK015223">
    <property type="protein sequence ID" value="DAD96736.1"/>
    <property type="molecule type" value="Genomic_DNA"/>
</dbReference>
<evidence type="ECO:0000259" key="1">
    <source>
        <dbReference type="Pfam" id="PF23343"/>
    </source>
</evidence>
<accession>A0A8S5NR98</accession>
<organism evidence="2">
    <name type="scientific">Microviridae sp. ctCoW18</name>
    <dbReference type="NCBI Taxonomy" id="2826730"/>
    <lineage>
        <taxon>Viruses</taxon>
        <taxon>Monodnaviria</taxon>
        <taxon>Sangervirae</taxon>
        <taxon>Phixviricota</taxon>
        <taxon>Malgrandaviricetes</taxon>
        <taxon>Petitvirales</taxon>
        <taxon>Microviridae</taxon>
    </lineage>
</organism>
<proteinExistence type="predicted"/>
<dbReference type="InterPro" id="IPR056906">
    <property type="entry name" value="ORF2/G2P_dom"/>
</dbReference>
<feature type="domain" description="Replication-associated protein ORF2/G2P" evidence="1">
    <location>
        <begin position="126"/>
        <end position="259"/>
    </location>
</feature>
<dbReference type="Pfam" id="PF23343">
    <property type="entry name" value="REP_ORF2-G2P"/>
    <property type="match status" value="1"/>
</dbReference>
<name>A0A8S5NR98_9VIRU</name>
<protein>
    <submittedName>
        <fullName evidence="2">Replication associated protein</fullName>
    </submittedName>
</protein>
<evidence type="ECO:0000313" key="2">
    <source>
        <dbReference type="EMBL" id="DAD96736.1"/>
    </source>
</evidence>
<sequence>MSKETPFVYCLRPKRIINPFTKEPLVVPCGHCSACATIKASRYAEQCTLEGLTSAKVYFVTLTFANSFIPRAVFRLTNQTRNFSFYEIYDYNTGELLENYCTPDHDEIPQALEKAHLFGALSYPRYEDIQLFLKRLRWRLSNLKAEKIPEKEEEIKASDCISASKLRFFCSPEYGPETYRIHYHFLFFVDSEEFEPYSGHTLGDYPQWTWPLRKDPPVTSGHRLSYFEFAVREAWKFGRVDCESVGASDCSQYVAGYITSPMSLPSVYQLSTFSLRSRHSRFLGRRYFIPDLKQALLRDPREFVSYIRVGDTKSRERPTPFSIVNYLYPKCLGFNPVSNKRDFSLYRLYDVLTSDSMYGNDLNMMDLSKSVVEDVIDCVYLGKTGYSPFQRNYLSFLSTYAVNAKDFPKSFDFSNDEMYYRYVLRLYRMLSISKRFCSNARILGVNLSTFYNRVVQFWSWVDYVHLRDWIESQQLYFESDFSAPEDLDFFYNNTDADFENDFLKTEYYRRFYRHITRISLVRSKNKRINDKLIFSEDG</sequence>
<reference evidence="2" key="1">
    <citation type="journal article" date="2021" name="Proc. Natl. Acad. Sci. U.S.A.">
        <title>A Catalog of Tens of Thousands of Viruses from Human Metagenomes Reveals Hidden Associations with Chronic Diseases.</title>
        <authorList>
            <person name="Tisza M.J."/>
            <person name="Buck C.B."/>
        </authorList>
    </citation>
    <scope>NUCLEOTIDE SEQUENCE</scope>
    <source>
        <strain evidence="2">CtCoW18</strain>
    </source>
</reference>